<keyword evidence="2" id="KW-1185">Reference proteome</keyword>
<reference evidence="1 2" key="1">
    <citation type="submission" date="2019-02" db="EMBL/GenBank/DDBJ databases">
        <title>Deep-cultivation of Planctomycetes and their phenomic and genomic characterization uncovers novel biology.</title>
        <authorList>
            <person name="Wiegand S."/>
            <person name="Jogler M."/>
            <person name="Boedeker C."/>
            <person name="Pinto D."/>
            <person name="Vollmers J."/>
            <person name="Rivas-Marin E."/>
            <person name="Kohn T."/>
            <person name="Peeters S.H."/>
            <person name="Heuer A."/>
            <person name="Rast P."/>
            <person name="Oberbeckmann S."/>
            <person name="Bunk B."/>
            <person name="Jeske O."/>
            <person name="Meyerdierks A."/>
            <person name="Storesund J.E."/>
            <person name="Kallscheuer N."/>
            <person name="Luecker S."/>
            <person name="Lage O.M."/>
            <person name="Pohl T."/>
            <person name="Merkel B.J."/>
            <person name="Hornburger P."/>
            <person name="Mueller R.-W."/>
            <person name="Bruemmer F."/>
            <person name="Labrenz M."/>
            <person name="Spormann A.M."/>
            <person name="Op den Camp H."/>
            <person name="Overmann J."/>
            <person name="Amann R."/>
            <person name="Jetten M.S.M."/>
            <person name="Mascher T."/>
            <person name="Medema M.H."/>
            <person name="Devos D.P."/>
            <person name="Kaster A.-K."/>
            <person name="Ovreas L."/>
            <person name="Rohde M."/>
            <person name="Galperin M.Y."/>
            <person name="Jogler C."/>
        </authorList>
    </citation>
    <scope>NUCLEOTIDE SEQUENCE [LARGE SCALE GENOMIC DNA]</scope>
    <source>
        <strain evidence="1 2">Pan216</strain>
    </source>
</reference>
<dbReference type="AlphaFoldDB" id="A0A518B2U5"/>
<accession>A0A518B2U5</accession>
<dbReference type="Proteomes" id="UP000317093">
    <property type="component" value="Chromosome"/>
</dbReference>
<proteinExistence type="predicted"/>
<evidence type="ECO:0000313" key="2">
    <source>
        <dbReference type="Proteomes" id="UP000317093"/>
    </source>
</evidence>
<protein>
    <submittedName>
        <fullName evidence="1">Uncharacterized protein</fullName>
    </submittedName>
</protein>
<gene>
    <name evidence="1" type="ORF">Pan216_21100</name>
</gene>
<organism evidence="1 2">
    <name type="scientific">Kolteria novifilia</name>
    <dbReference type="NCBI Taxonomy" id="2527975"/>
    <lineage>
        <taxon>Bacteria</taxon>
        <taxon>Pseudomonadati</taxon>
        <taxon>Planctomycetota</taxon>
        <taxon>Planctomycetia</taxon>
        <taxon>Kolteriales</taxon>
        <taxon>Kolteriaceae</taxon>
        <taxon>Kolteria</taxon>
    </lineage>
</organism>
<name>A0A518B2U5_9BACT</name>
<evidence type="ECO:0000313" key="1">
    <source>
        <dbReference type="EMBL" id="QDU61256.1"/>
    </source>
</evidence>
<dbReference type="KEGG" id="knv:Pan216_21100"/>
<sequence length="65" mass="7110">MVAMKKRGTKTTRLKRGQRIEIIPPDGEPIVVILSRASKAAITIDASCDVKINPETETPPCFSET</sequence>
<dbReference type="EMBL" id="CP036279">
    <property type="protein sequence ID" value="QDU61256.1"/>
    <property type="molecule type" value="Genomic_DNA"/>
</dbReference>